<reference evidence="2" key="1">
    <citation type="submission" date="2016-10" db="EMBL/GenBank/DDBJ databases">
        <authorList>
            <person name="Varghese N."/>
            <person name="Submissions S."/>
        </authorList>
    </citation>
    <scope>NUCLEOTIDE SEQUENCE [LARGE SCALE GENOMIC DNA]</scope>
    <source>
        <strain evidence="2">DSM 22127</strain>
    </source>
</reference>
<dbReference type="InterPro" id="IPR001646">
    <property type="entry name" value="5peptide_repeat"/>
</dbReference>
<gene>
    <name evidence="1" type="ORF">SAMN04488570_3005</name>
</gene>
<dbReference type="Proteomes" id="UP000198859">
    <property type="component" value="Chromosome I"/>
</dbReference>
<dbReference type="OrthoDB" id="154708at2"/>
<dbReference type="Gene3D" id="2.160.20.80">
    <property type="entry name" value="E3 ubiquitin-protein ligase SopA"/>
    <property type="match status" value="1"/>
</dbReference>
<dbReference type="RefSeq" id="WP_091731260.1">
    <property type="nucleotide sequence ID" value="NZ_LT629757.1"/>
</dbReference>
<dbReference type="SUPFAM" id="SSF141571">
    <property type="entry name" value="Pentapeptide repeat-like"/>
    <property type="match status" value="1"/>
</dbReference>
<organism evidence="1 2">
    <name type="scientific">Nocardioides scoriae</name>
    <dbReference type="NCBI Taxonomy" id="642780"/>
    <lineage>
        <taxon>Bacteria</taxon>
        <taxon>Bacillati</taxon>
        <taxon>Actinomycetota</taxon>
        <taxon>Actinomycetes</taxon>
        <taxon>Propionibacteriales</taxon>
        <taxon>Nocardioidaceae</taxon>
        <taxon>Nocardioides</taxon>
    </lineage>
</organism>
<dbReference type="Pfam" id="PF00805">
    <property type="entry name" value="Pentapeptide"/>
    <property type="match status" value="1"/>
</dbReference>
<proteinExistence type="predicted"/>
<protein>
    <submittedName>
        <fullName evidence="1">Pentapeptide repeat-containing protein</fullName>
    </submittedName>
</protein>
<dbReference type="AlphaFoldDB" id="A0A1H1W1A3"/>
<dbReference type="PANTHER" id="PTHR47200">
    <property type="entry name" value="THYLAKOID LUMENAL 15 KDA PROTEIN 1, CHLOROPLASTIC"/>
    <property type="match status" value="1"/>
</dbReference>
<dbReference type="InterPro" id="IPR044213">
    <property type="entry name" value="At2g44920-like"/>
</dbReference>
<evidence type="ECO:0000313" key="2">
    <source>
        <dbReference type="Proteomes" id="UP000198859"/>
    </source>
</evidence>
<dbReference type="PANTHER" id="PTHR47200:SF2">
    <property type="entry name" value="THYLAKOID LUMENAL 15 KDA PROTEIN 1, CHLOROPLASTIC"/>
    <property type="match status" value="1"/>
</dbReference>
<name>A0A1H1W1A3_9ACTN</name>
<sequence length="260" mass="27831">MSPSRADLVADCSRCVGLCCVVPAFAPSADFALDKPAGVPCPHLGLHPAEHFGCTIHTELPERGFAGCTVYDCFGAGQRVAQAPSYAGHDWRDPDVRPAMFADFEVVERLHELQWYLLEAVERCPDPALVDEAEGLLEQVERAAASPRDVEVVRLQLRADPLLGEVSDAVREPAGVDLRGHDLAGQDLRGHDLVAATLRGAVLLGADLRGVDLTGTDLLGADLRGADLRGADASGALFWTRLQLRAARTDTTTRLPDLPA</sequence>
<keyword evidence="2" id="KW-1185">Reference proteome</keyword>
<evidence type="ECO:0000313" key="1">
    <source>
        <dbReference type="EMBL" id="SDS90813.1"/>
    </source>
</evidence>
<accession>A0A1H1W1A3</accession>
<dbReference type="STRING" id="642780.SAMN04488570_3005"/>
<dbReference type="EMBL" id="LT629757">
    <property type="protein sequence ID" value="SDS90813.1"/>
    <property type="molecule type" value="Genomic_DNA"/>
</dbReference>